<dbReference type="AlphaFoldDB" id="A0A2Z5G3W3"/>
<evidence type="ECO:0000313" key="3">
    <source>
        <dbReference type="Proteomes" id="UP000253606"/>
    </source>
</evidence>
<evidence type="ECO:0000313" key="2">
    <source>
        <dbReference type="EMBL" id="AXC13769.1"/>
    </source>
</evidence>
<dbReference type="Proteomes" id="UP000253606">
    <property type="component" value="Chromosome"/>
</dbReference>
<reference evidence="2 3" key="1">
    <citation type="journal article" date="2018" name="Front. Microbiol.">
        <title>Hydrolytic Capabilities as a Key to Environmental Success: Chitinolytic and Cellulolytic Acidobacteria From Acidic Sub-arctic Soils and Boreal Peatlands.</title>
        <authorList>
            <person name="Belova S.E."/>
            <person name="Ravin N.V."/>
            <person name="Pankratov T.A."/>
            <person name="Rakitin A.L."/>
            <person name="Ivanova A.A."/>
            <person name="Beletsky A.V."/>
            <person name="Mardanov A.V."/>
            <person name="Sinninghe Damste J.S."/>
            <person name="Dedysh S.N."/>
        </authorList>
    </citation>
    <scope>NUCLEOTIDE SEQUENCE [LARGE SCALE GENOMIC DNA]</scope>
    <source>
        <strain evidence="2 3">SBC82</strain>
    </source>
</reference>
<dbReference type="Pfam" id="PF12680">
    <property type="entry name" value="SnoaL_2"/>
    <property type="match status" value="1"/>
</dbReference>
<accession>A0A2Z5G3W3</accession>
<dbReference type="SUPFAM" id="SSF54427">
    <property type="entry name" value="NTF2-like"/>
    <property type="match status" value="1"/>
</dbReference>
<dbReference type="RefSeq" id="WP_161557468.1">
    <property type="nucleotide sequence ID" value="NZ_CP030840.1"/>
</dbReference>
<organism evidence="2 3">
    <name type="scientific">Acidisarcina polymorpha</name>
    <dbReference type="NCBI Taxonomy" id="2211140"/>
    <lineage>
        <taxon>Bacteria</taxon>
        <taxon>Pseudomonadati</taxon>
        <taxon>Acidobacteriota</taxon>
        <taxon>Terriglobia</taxon>
        <taxon>Terriglobales</taxon>
        <taxon>Acidobacteriaceae</taxon>
        <taxon>Acidisarcina</taxon>
    </lineage>
</organism>
<dbReference type="Gene3D" id="3.10.450.50">
    <property type="match status" value="1"/>
</dbReference>
<sequence length="145" mass="16448">MSHEEQEKSNTALDLVKAFFAAKERHDLAATMALFSDDAVYIFPLAASGKQENWFTYKGKEAVTKYQGQVLERFRQIKMLEPKYFVTTDGSNVFVESRGDYIAQDGTAYNNVYIFKFVIRDDKIAEGYEYANPVTYAKLAGLPIG</sequence>
<keyword evidence="3" id="KW-1185">Reference proteome</keyword>
<protein>
    <recommendedName>
        <fullName evidence="1">SnoaL-like domain-containing protein</fullName>
    </recommendedName>
</protein>
<dbReference type="EMBL" id="CP030840">
    <property type="protein sequence ID" value="AXC13769.1"/>
    <property type="molecule type" value="Genomic_DNA"/>
</dbReference>
<evidence type="ECO:0000259" key="1">
    <source>
        <dbReference type="Pfam" id="PF12680"/>
    </source>
</evidence>
<gene>
    <name evidence="2" type="ORF">ACPOL_4497</name>
</gene>
<dbReference type="InterPro" id="IPR037401">
    <property type="entry name" value="SnoaL-like"/>
</dbReference>
<feature type="domain" description="SnoaL-like" evidence="1">
    <location>
        <begin position="16"/>
        <end position="126"/>
    </location>
</feature>
<name>A0A2Z5G3W3_9BACT</name>
<dbReference type="InterPro" id="IPR032710">
    <property type="entry name" value="NTF2-like_dom_sf"/>
</dbReference>
<proteinExistence type="predicted"/>
<dbReference type="KEGG" id="abas:ACPOL_4497"/>